<dbReference type="PRINTS" id="PR00260">
    <property type="entry name" value="CHEMTRNSDUCR"/>
</dbReference>
<feature type="domain" description="PAC" evidence="5">
    <location>
        <begin position="82"/>
        <end position="134"/>
    </location>
</feature>
<dbReference type="Gene3D" id="3.30.450.20">
    <property type="entry name" value="PAS domain"/>
    <property type="match status" value="2"/>
</dbReference>
<dbReference type="Pfam" id="PF08447">
    <property type="entry name" value="PAS_3"/>
    <property type="match status" value="2"/>
</dbReference>
<dbReference type="SUPFAM" id="SSF58104">
    <property type="entry name" value="Methyl-accepting chemotaxis protein (MCP) signaling domain"/>
    <property type="match status" value="1"/>
</dbReference>
<sequence length="493" mass="53211">MSFLPASRDANAKLDALSRSQAIIEFNLDGTVITANTNFLNAMGYTLEEIRGKHHGMFVDKERRDNAEYREFWDSLRRGEYQAREFKRVAKGGRTVWIQASYNPLMNARGKPYKVVKFATDITMQRLRNADYEGQLKAIHKSQAVIEFNPDGSIITANDNFLKTVGYSLDEIQGHHHRMFVEPDERDSVAYQVFWDMLRRGEYQAAEYKRIGKGGRAVWIQASYNPIQDSEGAVMKVVKFATDVTAQVQDRMRRTDLQKSIDTDLGQITESVAATSRRVSSAADASTQASANMQAVAAGAEELAASVGEISRQAADALAISQQAVTQANETGTIVAGLATAAQKIGDVIKLINSIAEQTNLLALNATIEAARAGEAGRGFAVVASEVKSLASQTAKATEEISGQVAEVQNTTGSAVGVIEAITQTISRINEISAAIAASVEEQASVTQSISSNMQVAAKSVADITASMSEIADVTQSVDAATRKVKDASRAVA</sequence>
<dbReference type="NCBIfam" id="TIGR00229">
    <property type="entry name" value="sensory_box"/>
    <property type="match status" value="2"/>
</dbReference>
<dbReference type="Proteomes" id="UP000189940">
    <property type="component" value="Unassembled WGS sequence"/>
</dbReference>
<dbReference type="STRING" id="29421.B2M20_04295"/>
<comment type="similarity">
    <text evidence="1">Belongs to the methyl-accepting chemotaxis (MCP) protein family.</text>
</comment>
<dbReference type="Gene3D" id="1.10.287.950">
    <property type="entry name" value="Methyl-accepting chemotaxis protein"/>
    <property type="match status" value="1"/>
</dbReference>
<dbReference type="RefSeq" id="WP_079445853.1">
    <property type="nucleotide sequence ID" value="NZ_MWPQ01000019.1"/>
</dbReference>
<dbReference type="InterPro" id="IPR001610">
    <property type="entry name" value="PAC"/>
</dbReference>
<dbReference type="GO" id="GO:0004888">
    <property type="term" value="F:transmembrane signaling receptor activity"/>
    <property type="evidence" value="ECO:0007669"/>
    <property type="project" value="InterPro"/>
</dbReference>
<dbReference type="GO" id="GO:0006935">
    <property type="term" value="P:chemotaxis"/>
    <property type="evidence" value="ECO:0007669"/>
    <property type="project" value="InterPro"/>
</dbReference>
<dbReference type="PROSITE" id="PS50113">
    <property type="entry name" value="PAC"/>
    <property type="match status" value="2"/>
</dbReference>
<reference evidence="7 8" key="1">
    <citation type="submission" date="2017-02" db="EMBL/GenBank/DDBJ databases">
        <title>Genome sequence of the nitrite-oxidizing bacterium Nitrobacter vulgaris strain Ab1.</title>
        <authorList>
            <person name="Mellbye B.L."/>
            <person name="Davis E.W."/>
            <person name="Spieck E."/>
            <person name="Chang J.H."/>
            <person name="Bottomley P.J."/>
            <person name="Sayavedra-Soto L.A."/>
        </authorList>
    </citation>
    <scope>NUCLEOTIDE SEQUENCE [LARGE SCALE GENOMIC DNA]</scope>
    <source>
        <strain evidence="7 8">Ab1</strain>
    </source>
</reference>
<evidence type="ECO:0000259" key="5">
    <source>
        <dbReference type="PROSITE" id="PS50113"/>
    </source>
</evidence>
<dbReference type="CDD" id="cd00130">
    <property type="entry name" value="PAS"/>
    <property type="match status" value="2"/>
</dbReference>
<dbReference type="PROSITE" id="PS50192">
    <property type="entry name" value="T_SNARE"/>
    <property type="match status" value="1"/>
</dbReference>
<dbReference type="PROSITE" id="PS50112">
    <property type="entry name" value="PAS"/>
    <property type="match status" value="2"/>
</dbReference>
<evidence type="ECO:0000259" key="4">
    <source>
        <dbReference type="PROSITE" id="PS50112"/>
    </source>
</evidence>
<dbReference type="PANTHER" id="PTHR24422">
    <property type="entry name" value="CHEMOTAXIS PROTEIN METHYLTRANSFERASE"/>
    <property type="match status" value="1"/>
</dbReference>
<dbReference type="InterPro" id="IPR013655">
    <property type="entry name" value="PAS_fold_3"/>
</dbReference>
<dbReference type="SMART" id="SM00091">
    <property type="entry name" value="PAS"/>
    <property type="match status" value="2"/>
</dbReference>
<dbReference type="InterPro" id="IPR000700">
    <property type="entry name" value="PAS-assoc_C"/>
</dbReference>
<keyword evidence="8" id="KW-1185">Reference proteome</keyword>
<feature type="domain" description="PAC" evidence="5">
    <location>
        <begin position="204"/>
        <end position="256"/>
    </location>
</feature>
<dbReference type="InterPro" id="IPR050903">
    <property type="entry name" value="Bact_Chemotaxis_MeTrfase"/>
</dbReference>
<dbReference type="Pfam" id="PF00015">
    <property type="entry name" value="MCPsignal"/>
    <property type="match status" value="1"/>
</dbReference>
<keyword evidence="2" id="KW-0807">Transducer</keyword>
<evidence type="ECO:0000256" key="2">
    <source>
        <dbReference type="PROSITE-ProRule" id="PRU00284"/>
    </source>
</evidence>
<feature type="domain" description="PAS" evidence="4">
    <location>
        <begin position="23"/>
        <end position="53"/>
    </location>
</feature>
<dbReference type="InterPro" id="IPR004089">
    <property type="entry name" value="MCPsignal_dom"/>
</dbReference>
<dbReference type="InterPro" id="IPR035965">
    <property type="entry name" value="PAS-like_dom_sf"/>
</dbReference>
<feature type="domain" description="PAS" evidence="4">
    <location>
        <begin position="145"/>
        <end position="201"/>
    </location>
</feature>
<feature type="domain" description="T-SNARE coiled-coil homology" evidence="6">
    <location>
        <begin position="419"/>
        <end position="471"/>
    </location>
</feature>
<dbReference type="InterPro" id="IPR004090">
    <property type="entry name" value="Chemotax_Me-accpt_rcpt"/>
</dbReference>
<dbReference type="PROSITE" id="PS50111">
    <property type="entry name" value="CHEMOTAXIS_TRANSDUC_2"/>
    <property type="match status" value="1"/>
</dbReference>
<proteinExistence type="inferred from homology"/>
<evidence type="ECO:0000313" key="7">
    <source>
        <dbReference type="EMBL" id="OPH83892.1"/>
    </source>
</evidence>
<evidence type="ECO:0000256" key="1">
    <source>
        <dbReference type="ARBA" id="ARBA00029447"/>
    </source>
</evidence>
<evidence type="ECO:0000259" key="6">
    <source>
        <dbReference type="PROSITE" id="PS50192"/>
    </source>
</evidence>
<dbReference type="EMBL" id="MWPQ01000019">
    <property type="protein sequence ID" value="OPH83892.1"/>
    <property type="molecule type" value="Genomic_DNA"/>
</dbReference>
<dbReference type="AlphaFoldDB" id="A0A1V4I244"/>
<accession>A0A1V4I244</accession>
<comment type="caution">
    <text evidence="7">The sequence shown here is derived from an EMBL/GenBank/DDBJ whole genome shotgun (WGS) entry which is preliminary data.</text>
</comment>
<dbReference type="SMART" id="SM00283">
    <property type="entry name" value="MA"/>
    <property type="match status" value="1"/>
</dbReference>
<gene>
    <name evidence="7" type="ORF">B2M20_04295</name>
</gene>
<dbReference type="GO" id="GO:0007165">
    <property type="term" value="P:signal transduction"/>
    <property type="evidence" value="ECO:0007669"/>
    <property type="project" value="UniProtKB-KW"/>
</dbReference>
<dbReference type="InterPro" id="IPR000727">
    <property type="entry name" value="T_SNARE_dom"/>
</dbReference>
<dbReference type="SUPFAM" id="SSF55785">
    <property type="entry name" value="PYP-like sensor domain (PAS domain)"/>
    <property type="match status" value="2"/>
</dbReference>
<dbReference type="InterPro" id="IPR000014">
    <property type="entry name" value="PAS"/>
</dbReference>
<name>A0A1V4I244_NITVU</name>
<evidence type="ECO:0000313" key="8">
    <source>
        <dbReference type="Proteomes" id="UP000189940"/>
    </source>
</evidence>
<evidence type="ECO:0000259" key="3">
    <source>
        <dbReference type="PROSITE" id="PS50111"/>
    </source>
</evidence>
<protein>
    <submittedName>
        <fullName evidence="7">Chemotaxis protein</fullName>
    </submittedName>
</protein>
<dbReference type="SMART" id="SM00086">
    <property type="entry name" value="PAC"/>
    <property type="match status" value="2"/>
</dbReference>
<feature type="domain" description="Methyl-accepting transducer" evidence="3">
    <location>
        <begin position="257"/>
        <end position="486"/>
    </location>
</feature>
<dbReference type="OrthoDB" id="9765776at2"/>
<dbReference type="GO" id="GO:0016020">
    <property type="term" value="C:membrane"/>
    <property type="evidence" value="ECO:0007669"/>
    <property type="project" value="InterPro"/>
</dbReference>
<dbReference type="PANTHER" id="PTHR24422:SF10">
    <property type="entry name" value="CHEMOTAXIS PROTEIN METHYLTRANSFERASE 2"/>
    <property type="match status" value="1"/>
</dbReference>
<organism evidence="7 8">
    <name type="scientific">Nitrobacter vulgaris</name>
    <dbReference type="NCBI Taxonomy" id="29421"/>
    <lineage>
        <taxon>Bacteria</taxon>
        <taxon>Pseudomonadati</taxon>
        <taxon>Pseudomonadota</taxon>
        <taxon>Alphaproteobacteria</taxon>
        <taxon>Hyphomicrobiales</taxon>
        <taxon>Nitrobacteraceae</taxon>
        <taxon>Nitrobacter</taxon>
    </lineage>
</organism>